<dbReference type="Gene3D" id="3.20.20.450">
    <property type="entry name" value="EAL domain"/>
    <property type="match status" value="1"/>
</dbReference>
<keyword evidence="4" id="KW-1185">Reference proteome</keyword>
<proteinExistence type="predicted"/>
<accession>W6NFH3</accession>
<dbReference type="InterPro" id="IPR001633">
    <property type="entry name" value="EAL_dom"/>
</dbReference>
<dbReference type="AlphaFoldDB" id="W6NFH3"/>
<dbReference type="Pfam" id="PF08447">
    <property type="entry name" value="PAS_3"/>
    <property type="match status" value="1"/>
</dbReference>
<feature type="domain" description="EAL" evidence="1">
    <location>
        <begin position="304"/>
        <end position="557"/>
    </location>
</feature>
<dbReference type="PROSITE" id="PS50887">
    <property type="entry name" value="GGDEF"/>
    <property type="match status" value="1"/>
</dbReference>
<dbReference type="SMART" id="SM00052">
    <property type="entry name" value="EAL"/>
    <property type="match status" value="1"/>
</dbReference>
<dbReference type="PROSITE" id="PS50883">
    <property type="entry name" value="EAL"/>
    <property type="match status" value="1"/>
</dbReference>
<dbReference type="InterPro" id="IPR043128">
    <property type="entry name" value="Rev_trsase/Diguanyl_cyclase"/>
</dbReference>
<dbReference type="SUPFAM" id="SSF55073">
    <property type="entry name" value="Nucleotide cyclase"/>
    <property type="match status" value="1"/>
</dbReference>
<dbReference type="InterPro" id="IPR050706">
    <property type="entry name" value="Cyclic-di-GMP_PDE-like"/>
</dbReference>
<evidence type="ECO:0000313" key="3">
    <source>
        <dbReference type="EMBL" id="CDL90807.1"/>
    </source>
</evidence>
<dbReference type="EMBL" id="CBXI010000010">
    <property type="protein sequence ID" value="CDL90807.1"/>
    <property type="molecule type" value="Genomic_DNA"/>
</dbReference>
<dbReference type="InterPro" id="IPR035965">
    <property type="entry name" value="PAS-like_dom_sf"/>
</dbReference>
<dbReference type="InterPro" id="IPR000160">
    <property type="entry name" value="GGDEF_dom"/>
</dbReference>
<dbReference type="Pfam" id="PF00990">
    <property type="entry name" value="GGDEF"/>
    <property type="match status" value="1"/>
</dbReference>
<evidence type="ECO:0000259" key="1">
    <source>
        <dbReference type="PROSITE" id="PS50883"/>
    </source>
</evidence>
<organism evidence="3 4">
    <name type="scientific">Clostridium tyrobutyricum DIVETGP</name>
    <dbReference type="NCBI Taxonomy" id="1408889"/>
    <lineage>
        <taxon>Bacteria</taxon>
        <taxon>Bacillati</taxon>
        <taxon>Bacillota</taxon>
        <taxon>Clostridia</taxon>
        <taxon>Eubacteriales</taxon>
        <taxon>Clostridiaceae</taxon>
        <taxon>Clostridium</taxon>
    </lineage>
</organism>
<dbReference type="PANTHER" id="PTHR33121:SF71">
    <property type="entry name" value="OXYGEN SENSOR PROTEIN DOSP"/>
    <property type="match status" value="1"/>
</dbReference>
<dbReference type="CDD" id="cd01948">
    <property type="entry name" value="EAL"/>
    <property type="match status" value="1"/>
</dbReference>
<comment type="caution">
    <text evidence="3">The sequence shown here is derived from an EMBL/GenBank/DDBJ whole genome shotgun (WGS) entry which is preliminary data.</text>
</comment>
<name>W6NFH3_CLOTY</name>
<dbReference type="SMART" id="SM00267">
    <property type="entry name" value="GGDEF"/>
    <property type="match status" value="1"/>
</dbReference>
<feature type="domain" description="GGDEF" evidence="2">
    <location>
        <begin position="162"/>
        <end position="295"/>
    </location>
</feature>
<evidence type="ECO:0000259" key="2">
    <source>
        <dbReference type="PROSITE" id="PS50887"/>
    </source>
</evidence>
<dbReference type="Pfam" id="PF00563">
    <property type="entry name" value="EAL"/>
    <property type="match status" value="1"/>
</dbReference>
<dbReference type="Proteomes" id="UP000019482">
    <property type="component" value="Unassembled WGS sequence"/>
</dbReference>
<dbReference type="PANTHER" id="PTHR33121">
    <property type="entry name" value="CYCLIC DI-GMP PHOSPHODIESTERASE PDEF"/>
    <property type="match status" value="1"/>
</dbReference>
<dbReference type="NCBIfam" id="TIGR00254">
    <property type="entry name" value="GGDEF"/>
    <property type="match status" value="1"/>
</dbReference>
<dbReference type="SUPFAM" id="SSF55785">
    <property type="entry name" value="PYP-like sensor domain (PAS domain)"/>
    <property type="match status" value="1"/>
</dbReference>
<evidence type="ECO:0000313" key="4">
    <source>
        <dbReference type="Proteomes" id="UP000019482"/>
    </source>
</evidence>
<dbReference type="OrthoDB" id="9762141at2"/>
<dbReference type="GeneID" id="29418304"/>
<dbReference type="InterPro" id="IPR013655">
    <property type="entry name" value="PAS_fold_3"/>
</dbReference>
<sequence length="571" mass="67293">MSIEEEKKFILDNINGFTVKWNMEDNKFSISKMWKNITEYNIKQNANFFNELIKVICPDDIKIIDNCLMKFISENSKYFQCEYRIITKSQKIKWVLHKGRIFSDGKYNTLIINYISDITDKKIYKSDLEYLKYYDEITSIPNRLFLTMQLNRFINKSILNDRKIAVFSIDIDNFEKINDVYKDKVVQTLLRKIAFILKSSLEFKDMLCKLEGSKFCVVIVDYGNVLDIKLKAEKFLGLFNRLFNINKEKIFVTVCIGIFLFTKRVKDIENIFKYSNIALNNAKRNGNNKYKIYNKEMNIEILNNIKIENELRTAISNKEFVVYYQPQVDIHEKEIYGVEALIRWNHPSGMRLPNQFIDIVEKNGMINEIGKFVFYESCIQMKKMESLGYKDIHMSVNISKMQLEDKRFVSYVTSTLKDMKIDPRYICFEITERVLVEKSKSILRVLFEIKKIGVKIFIDDFGTKYSSLNYLTYLPVDGIKLDKSFIDSIKIHEKHLIIINHIVALSHDLNIDIVAEGVETDKQLRYLKSIGCNKIQGFIFSKPLNSEKLNKILKDKSNRGEFNIDCIKKTF</sequence>
<reference evidence="3 4" key="1">
    <citation type="journal article" date="2015" name="Genome Announc.">
        <title>Draft Genome Sequence of Clostridium tyrobutyricum Strain DIVETGP, Isolated from Cow's Milk for Grana Padano Production.</title>
        <authorList>
            <person name="Soggiu A."/>
            <person name="Piras C."/>
            <person name="Gaiarsa S."/>
            <person name="Sassera D."/>
            <person name="Roncada P."/>
            <person name="Bendixen E."/>
            <person name="Brasca M."/>
            <person name="Bonizzi L."/>
        </authorList>
    </citation>
    <scope>NUCLEOTIDE SEQUENCE [LARGE SCALE GENOMIC DNA]</scope>
    <source>
        <strain evidence="3 4">DIVETGP</strain>
    </source>
</reference>
<dbReference type="InterPro" id="IPR029787">
    <property type="entry name" value="Nucleotide_cyclase"/>
</dbReference>
<dbReference type="InterPro" id="IPR035919">
    <property type="entry name" value="EAL_sf"/>
</dbReference>
<dbReference type="SUPFAM" id="SSF141868">
    <property type="entry name" value="EAL domain-like"/>
    <property type="match status" value="1"/>
</dbReference>
<dbReference type="RefSeq" id="WP_017895416.1">
    <property type="nucleotide sequence ID" value="NZ_CBXI010000010.1"/>
</dbReference>
<dbReference type="GO" id="GO:0071111">
    <property type="term" value="F:cyclic-guanylate-specific phosphodiesterase activity"/>
    <property type="evidence" value="ECO:0007669"/>
    <property type="project" value="InterPro"/>
</dbReference>
<dbReference type="CDD" id="cd01949">
    <property type="entry name" value="GGDEF"/>
    <property type="match status" value="1"/>
</dbReference>
<protein>
    <submittedName>
        <fullName evidence="3">Diguanylate cyclase/phosphodiesterase (GGDEF &amp; EAL domains) with PAS/PAC sensor(S)</fullName>
    </submittedName>
</protein>
<dbReference type="Gene3D" id="3.30.450.20">
    <property type="entry name" value="PAS domain"/>
    <property type="match status" value="1"/>
</dbReference>
<gene>
    <name evidence="3" type="ORF">CTDIVETGP_0877</name>
</gene>
<dbReference type="Gene3D" id="3.30.70.270">
    <property type="match status" value="1"/>
</dbReference>